<organism evidence="3 4">
    <name type="scientific">Portunus trituberculatus</name>
    <name type="common">Swimming crab</name>
    <name type="synonym">Neptunus trituberculatus</name>
    <dbReference type="NCBI Taxonomy" id="210409"/>
    <lineage>
        <taxon>Eukaryota</taxon>
        <taxon>Metazoa</taxon>
        <taxon>Ecdysozoa</taxon>
        <taxon>Arthropoda</taxon>
        <taxon>Crustacea</taxon>
        <taxon>Multicrustacea</taxon>
        <taxon>Malacostraca</taxon>
        <taxon>Eumalacostraca</taxon>
        <taxon>Eucarida</taxon>
        <taxon>Decapoda</taxon>
        <taxon>Pleocyemata</taxon>
        <taxon>Brachyura</taxon>
        <taxon>Eubrachyura</taxon>
        <taxon>Portunoidea</taxon>
        <taxon>Portunidae</taxon>
        <taxon>Portuninae</taxon>
        <taxon>Portunus</taxon>
    </lineage>
</organism>
<dbReference type="EMBL" id="VSRR010150389">
    <property type="protein sequence ID" value="MPD06292.1"/>
    <property type="molecule type" value="Genomic_DNA"/>
</dbReference>
<accession>A0A5B7K790</accession>
<proteinExistence type="predicted"/>
<name>A0A5B7K790_PORTR</name>
<reference evidence="3 4" key="1">
    <citation type="submission" date="2019-05" db="EMBL/GenBank/DDBJ databases">
        <title>Another draft genome of Portunus trituberculatus and its Hox gene families provides insights of decapod evolution.</title>
        <authorList>
            <person name="Jeong J.-H."/>
            <person name="Song I."/>
            <person name="Kim S."/>
            <person name="Choi T."/>
            <person name="Kim D."/>
            <person name="Ryu S."/>
            <person name="Kim W."/>
        </authorList>
    </citation>
    <scope>NUCLEOTIDE SEQUENCE [LARGE SCALE GENOMIC DNA]</scope>
    <source>
        <tissue evidence="3">Muscle</tissue>
    </source>
</reference>
<feature type="compositionally biased region" description="Polar residues" evidence="2">
    <location>
        <begin position="12"/>
        <end position="22"/>
    </location>
</feature>
<feature type="compositionally biased region" description="Basic and acidic residues" evidence="2">
    <location>
        <begin position="1"/>
        <end position="11"/>
    </location>
</feature>
<keyword evidence="1" id="KW-0175">Coiled coil</keyword>
<feature type="region of interest" description="Disordered" evidence="2">
    <location>
        <begin position="1"/>
        <end position="33"/>
    </location>
</feature>
<comment type="caution">
    <text evidence="3">The sequence shown here is derived from an EMBL/GenBank/DDBJ whole genome shotgun (WGS) entry which is preliminary data.</text>
</comment>
<evidence type="ECO:0000313" key="4">
    <source>
        <dbReference type="Proteomes" id="UP000324222"/>
    </source>
</evidence>
<evidence type="ECO:0000256" key="1">
    <source>
        <dbReference type="SAM" id="Coils"/>
    </source>
</evidence>
<sequence length="125" mass="14753">MQGKEQRESQRPSRSPTKTTPRQDFLRRSTEKSSMWGAVSLASFKRDGTFTKKYDTEKDRLQAECSKLSVEKDRLQSELHEARTRLEEEMAARKALRRTHELSLRQLREGELRRTEVLLADMKNR</sequence>
<gene>
    <name evidence="3" type="ORF">E2C01_102097</name>
</gene>
<protein>
    <submittedName>
        <fullName evidence="3">Uncharacterized protein</fullName>
    </submittedName>
</protein>
<keyword evidence="4" id="KW-1185">Reference proteome</keyword>
<dbReference type="Proteomes" id="UP000324222">
    <property type="component" value="Unassembled WGS sequence"/>
</dbReference>
<dbReference type="AlphaFoldDB" id="A0A5B7K790"/>
<evidence type="ECO:0000313" key="3">
    <source>
        <dbReference type="EMBL" id="MPD06292.1"/>
    </source>
</evidence>
<evidence type="ECO:0000256" key="2">
    <source>
        <dbReference type="SAM" id="MobiDB-lite"/>
    </source>
</evidence>
<feature type="coiled-coil region" evidence="1">
    <location>
        <begin position="58"/>
        <end position="99"/>
    </location>
</feature>
<dbReference type="OrthoDB" id="6358005at2759"/>